<evidence type="ECO:0000313" key="2">
    <source>
        <dbReference type="Proteomes" id="UP000238356"/>
    </source>
</evidence>
<evidence type="ECO:0000313" key="1">
    <source>
        <dbReference type="EMBL" id="PPJ25621.1"/>
    </source>
</evidence>
<accession>A0A2S6A225</accession>
<name>A0A2S6A225_9NOCA</name>
<proteinExistence type="predicted"/>
<comment type="caution">
    <text evidence="1">The sequence shown here is derived from an EMBL/GenBank/DDBJ whole genome shotgun (WGS) entry which is preliminary data.</text>
</comment>
<reference evidence="1 2" key="1">
    <citation type="submission" date="2018-02" db="EMBL/GenBank/DDBJ databases">
        <title>8 Nocardia nova and 1 Nocardia cyriacigeorgica strain used for evolution to TMP-SMX.</title>
        <authorList>
            <person name="Mehta H."/>
            <person name="Weng J."/>
            <person name="Shamoo Y."/>
        </authorList>
    </citation>
    <scope>NUCLEOTIDE SEQUENCE [LARGE SCALE GENOMIC DNA]</scope>
    <source>
        <strain evidence="1 2">BAA2227</strain>
    </source>
</reference>
<dbReference type="Proteomes" id="UP000238356">
    <property type="component" value="Unassembled WGS sequence"/>
</dbReference>
<sequence length="86" mass="9698">MDGIDPDSVRHTIVDGIEVTWYVLDLAARVESIREVDGRVLMSYRGPGYPDVAQAEELWPRFSGLWGAVRDELQQVIADGRNSFPH</sequence>
<protein>
    <submittedName>
        <fullName evidence="1">Uncharacterized protein</fullName>
    </submittedName>
</protein>
<dbReference type="AlphaFoldDB" id="A0A2S6A225"/>
<gene>
    <name evidence="1" type="ORF">C5F51_22610</name>
</gene>
<keyword evidence="2" id="KW-1185">Reference proteome</keyword>
<dbReference type="RefSeq" id="WP_104363959.1">
    <property type="nucleotide sequence ID" value="NZ_PSZD01000015.1"/>
</dbReference>
<dbReference type="EMBL" id="PSZD01000015">
    <property type="protein sequence ID" value="PPJ25621.1"/>
    <property type="molecule type" value="Genomic_DNA"/>
</dbReference>
<organism evidence="1 2">
    <name type="scientific">Nocardia nova</name>
    <dbReference type="NCBI Taxonomy" id="37330"/>
    <lineage>
        <taxon>Bacteria</taxon>
        <taxon>Bacillati</taxon>
        <taxon>Actinomycetota</taxon>
        <taxon>Actinomycetes</taxon>
        <taxon>Mycobacteriales</taxon>
        <taxon>Nocardiaceae</taxon>
        <taxon>Nocardia</taxon>
    </lineage>
</organism>